<dbReference type="PANTHER" id="PTHR30525:SF0">
    <property type="entry name" value="1-DEOXY-D-XYLULOSE 5-PHOSPHATE REDUCTOISOMERASE, CHLOROPLASTIC"/>
    <property type="match status" value="1"/>
</dbReference>
<keyword evidence="5 9" id="KW-0560">Oxidoreductase</keyword>
<feature type="binding site" evidence="9">
    <location>
        <position position="126"/>
    </location>
    <ligand>
        <name>1-deoxy-D-xylulose 5-phosphate</name>
        <dbReference type="ChEBI" id="CHEBI:57792"/>
    </ligand>
</feature>
<gene>
    <name evidence="9" type="primary">dxr</name>
    <name evidence="13" type="ORF">DFR28_102360</name>
</gene>
<proteinExistence type="inferred from homology"/>
<feature type="binding site" evidence="9">
    <location>
        <position position="152"/>
    </location>
    <ligand>
        <name>1-deoxy-D-xylulose 5-phosphate</name>
        <dbReference type="ChEBI" id="CHEBI:57792"/>
    </ligand>
</feature>
<dbReference type="SUPFAM" id="SSF51735">
    <property type="entry name" value="NAD(P)-binding Rossmann-fold domains"/>
    <property type="match status" value="1"/>
</dbReference>
<keyword evidence="4 9" id="KW-0521">NADP</keyword>
<keyword evidence="13" id="KW-0413">Isomerase</keyword>
<dbReference type="InterPro" id="IPR013644">
    <property type="entry name" value="DXP_reductoisomerase_C"/>
</dbReference>
<accession>A0A395JJH7</accession>
<evidence type="ECO:0000256" key="6">
    <source>
        <dbReference type="ARBA" id="ARBA00023211"/>
    </source>
</evidence>
<dbReference type="FunCoup" id="A0A395JJH7">
    <property type="interactions" value="375"/>
</dbReference>
<evidence type="ECO:0000256" key="4">
    <source>
        <dbReference type="ARBA" id="ARBA00022857"/>
    </source>
</evidence>
<feature type="binding site" evidence="9">
    <location>
        <position position="223"/>
    </location>
    <ligand>
        <name>Mn(2+)</name>
        <dbReference type="ChEBI" id="CHEBI:29035"/>
    </ligand>
</feature>
<reference evidence="13 14" key="1">
    <citation type="submission" date="2018-06" db="EMBL/GenBank/DDBJ databases">
        <title>Genomic Encyclopedia of Type Strains, Phase IV (KMG-IV): sequencing the most valuable type-strain genomes for metagenomic binning, comparative biology and taxonomic classification.</title>
        <authorList>
            <person name="Goeker M."/>
        </authorList>
    </citation>
    <scope>NUCLEOTIDE SEQUENCE [LARGE SCALE GENOMIC DNA]</scope>
    <source>
        <strain evidence="13 14">DSM 24032</strain>
    </source>
</reference>
<dbReference type="GO" id="GO:0030145">
    <property type="term" value="F:manganese ion binding"/>
    <property type="evidence" value="ECO:0007669"/>
    <property type="project" value="TreeGrafter"/>
</dbReference>
<feature type="binding site" evidence="9">
    <location>
        <position position="151"/>
    </location>
    <ligand>
        <name>Mn(2+)</name>
        <dbReference type="ChEBI" id="CHEBI:29035"/>
    </ligand>
</feature>
<evidence type="ECO:0000256" key="3">
    <source>
        <dbReference type="ARBA" id="ARBA00022723"/>
    </source>
</evidence>
<comment type="catalytic activity">
    <reaction evidence="8">
        <text>2-C-methyl-D-erythritol 4-phosphate + NADP(+) = 1-deoxy-D-xylulose 5-phosphate + NADPH + H(+)</text>
        <dbReference type="Rhea" id="RHEA:13717"/>
        <dbReference type="ChEBI" id="CHEBI:15378"/>
        <dbReference type="ChEBI" id="CHEBI:57783"/>
        <dbReference type="ChEBI" id="CHEBI:57792"/>
        <dbReference type="ChEBI" id="CHEBI:58262"/>
        <dbReference type="ChEBI" id="CHEBI:58349"/>
        <dbReference type="EC" id="1.1.1.267"/>
    </reaction>
    <physiologicalReaction direction="right-to-left" evidence="8">
        <dbReference type="Rhea" id="RHEA:13719"/>
    </physiologicalReaction>
</comment>
<dbReference type="Gene3D" id="3.40.50.720">
    <property type="entry name" value="NAD(P)-binding Rossmann-like Domain"/>
    <property type="match status" value="1"/>
</dbReference>
<keyword evidence="6 9" id="KW-0464">Manganese</keyword>
<comment type="pathway">
    <text evidence="1 9">Isoprenoid biosynthesis; isopentenyl diphosphate biosynthesis via DXP pathway; isopentenyl diphosphate from 1-deoxy-D-xylulose 5-phosphate: step 1/6.</text>
</comment>
<comment type="similarity">
    <text evidence="2 9">Belongs to the DXR family.</text>
</comment>
<dbReference type="PANTHER" id="PTHR30525">
    <property type="entry name" value="1-DEOXY-D-XYLULOSE 5-PHOSPHATE REDUCTOISOMERASE"/>
    <property type="match status" value="1"/>
</dbReference>
<dbReference type="SUPFAM" id="SSF55347">
    <property type="entry name" value="Glyceraldehyde-3-phosphate dehydrogenase-like, C-terminal domain"/>
    <property type="match status" value="1"/>
</dbReference>
<dbReference type="GO" id="GO:0016853">
    <property type="term" value="F:isomerase activity"/>
    <property type="evidence" value="ECO:0007669"/>
    <property type="project" value="UniProtKB-KW"/>
</dbReference>
<dbReference type="Proteomes" id="UP000253083">
    <property type="component" value="Unassembled WGS sequence"/>
</dbReference>
<feature type="domain" description="DXP reductoisomerase C-terminal" evidence="12">
    <location>
        <begin position="263"/>
        <end position="378"/>
    </location>
</feature>
<dbReference type="EC" id="1.1.1.267" evidence="9"/>
<dbReference type="InterPro" id="IPR003821">
    <property type="entry name" value="DXP_reductoisomerase"/>
</dbReference>
<evidence type="ECO:0000313" key="13">
    <source>
        <dbReference type="EMBL" id="RBP50943.1"/>
    </source>
</evidence>
<dbReference type="GO" id="GO:0070402">
    <property type="term" value="F:NADPH binding"/>
    <property type="evidence" value="ECO:0007669"/>
    <property type="project" value="InterPro"/>
</dbReference>
<keyword evidence="3 9" id="KW-0479">Metal-binding</keyword>
<comment type="caution">
    <text evidence="13">The sequence shown here is derived from an EMBL/GenBank/DDBJ whole genome shotgun (WGS) entry which is preliminary data.</text>
</comment>
<dbReference type="PIRSF" id="PIRSF006205">
    <property type="entry name" value="Dxp_reductismrs"/>
    <property type="match status" value="1"/>
</dbReference>
<feature type="binding site" evidence="9">
    <location>
        <position position="178"/>
    </location>
    <ligand>
        <name>1-deoxy-D-xylulose 5-phosphate</name>
        <dbReference type="ChEBI" id="CHEBI:57792"/>
    </ligand>
</feature>
<feature type="domain" description="1-deoxy-D-xylulose 5-phosphate reductoisomerase N-terminal" evidence="10">
    <location>
        <begin position="4"/>
        <end position="133"/>
    </location>
</feature>
<feature type="binding site" evidence="9">
    <location>
        <position position="127"/>
    </location>
    <ligand>
        <name>NADPH</name>
        <dbReference type="ChEBI" id="CHEBI:57783"/>
    </ligand>
</feature>
<name>A0A395JJH7_9GAMM</name>
<feature type="binding site" evidence="9">
    <location>
        <position position="153"/>
    </location>
    <ligand>
        <name>1-deoxy-D-xylulose 5-phosphate</name>
        <dbReference type="ChEBI" id="CHEBI:57792"/>
    </ligand>
</feature>
<dbReference type="NCBIfam" id="TIGR00243">
    <property type="entry name" value="Dxr"/>
    <property type="match status" value="1"/>
</dbReference>
<evidence type="ECO:0000259" key="10">
    <source>
        <dbReference type="Pfam" id="PF02670"/>
    </source>
</evidence>
<feature type="binding site" evidence="9">
    <location>
        <position position="220"/>
    </location>
    <ligand>
        <name>1-deoxy-D-xylulose 5-phosphate</name>
        <dbReference type="ChEBI" id="CHEBI:57792"/>
    </ligand>
</feature>
<dbReference type="SUPFAM" id="SSF69055">
    <property type="entry name" value="1-deoxy-D-xylulose-5-phosphate reductoisomerase, C-terminal domain"/>
    <property type="match status" value="1"/>
</dbReference>
<comment type="caution">
    <text evidence="9">Lacks conserved residue(s) required for the propagation of feature annotation.</text>
</comment>
<feature type="binding site" evidence="9">
    <location>
        <position position="207"/>
    </location>
    <ligand>
        <name>NADPH</name>
        <dbReference type="ChEBI" id="CHEBI:57783"/>
    </ligand>
</feature>
<dbReference type="UniPathway" id="UPA00056">
    <property type="reaction ID" value="UER00092"/>
</dbReference>
<feature type="binding site" evidence="9">
    <location>
        <position position="153"/>
    </location>
    <ligand>
        <name>Mn(2+)</name>
        <dbReference type="ChEBI" id="CHEBI:29035"/>
    </ligand>
</feature>
<dbReference type="InterPro" id="IPR036291">
    <property type="entry name" value="NAD(P)-bd_dom_sf"/>
</dbReference>
<evidence type="ECO:0000256" key="8">
    <source>
        <dbReference type="ARBA" id="ARBA00048543"/>
    </source>
</evidence>
<evidence type="ECO:0000256" key="2">
    <source>
        <dbReference type="ARBA" id="ARBA00006825"/>
    </source>
</evidence>
<dbReference type="Pfam" id="PF08436">
    <property type="entry name" value="DXP_redisom_C"/>
    <property type="match status" value="1"/>
</dbReference>
<dbReference type="GO" id="GO:0051484">
    <property type="term" value="P:isopentenyl diphosphate biosynthetic process, methylerythritol 4-phosphate pathway involved in terpenoid biosynthetic process"/>
    <property type="evidence" value="ECO:0007669"/>
    <property type="project" value="TreeGrafter"/>
</dbReference>
<dbReference type="EMBL" id="QNRT01000002">
    <property type="protein sequence ID" value="RBP50943.1"/>
    <property type="molecule type" value="Genomic_DNA"/>
</dbReference>
<dbReference type="GO" id="GO:0030604">
    <property type="term" value="F:1-deoxy-D-xylulose-5-phosphate reductoisomerase activity"/>
    <property type="evidence" value="ECO:0007669"/>
    <property type="project" value="UniProtKB-UniRule"/>
</dbReference>
<dbReference type="Gene3D" id="1.10.1740.10">
    <property type="match status" value="1"/>
</dbReference>
<feature type="binding site" evidence="9">
    <location>
        <position position="223"/>
    </location>
    <ligand>
        <name>1-deoxy-D-xylulose 5-phosphate</name>
        <dbReference type="ChEBI" id="CHEBI:57792"/>
    </ligand>
</feature>
<keyword evidence="14" id="KW-1185">Reference proteome</keyword>
<evidence type="ECO:0000256" key="5">
    <source>
        <dbReference type="ARBA" id="ARBA00023002"/>
    </source>
</evidence>
<comment type="function">
    <text evidence="9">Catalyzes the NADPH-dependent rearrangement and reduction of 1-deoxy-D-xylulose-5-phosphate (DXP) to 2-C-methyl-D-erythritol 4-phosphate (MEP).</text>
</comment>
<organism evidence="13 14">
    <name type="scientific">Arenicella xantha</name>
    <dbReference type="NCBI Taxonomy" id="644221"/>
    <lineage>
        <taxon>Bacteria</taxon>
        <taxon>Pseudomonadati</taxon>
        <taxon>Pseudomonadota</taxon>
        <taxon>Gammaproteobacteria</taxon>
        <taxon>Arenicellales</taxon>
        <taxon>Arenicellaceae</taxon>
        <taxon>Arenicella</taxon>
    </lineage>
</organism>
<dbReference type="NCBIfam" id="NF009114">
    <property type="entry name" value="PRK12464.1"/>
    <property type="match status" value="1"/>
</dbReference>
<evidence type="ECO:0000256" key="1">
    <source>
        <dbReference type="ARBA" id="ARBA00005094"/>
    </source>
</evidence>
<keyword evidence="7 9" id="KW-0414">Isoprene biosynthesis</keyword>
<dbReference type="OrthoDB" id="9806546at2"/>
<dbReference type="InterPro" id="IPR036169">
    <property type="entry name" value="DXPR_C_sf"/>
</dbReference>
<evidence type="ECO:0000259" key="12">
    <source>
        <dbReference type="Pfam" id="PF13288"/>
    </source>
</evidence>
<feature type="binding site" evidence="9">
    <location>
        <position position="38"/>
    </location>
    <ligand>
        <name>NADPH</name>
        <dbReference type="ChEBI" id="CHEBI:57783"/>
    </ligand>
</feature>
<dbReference type="NCBIfam" id="NF003938">
    <property type="entry name" value="PRK05447.1-1"/>
    <property type="match status" value="1"/>
</dbReference>
<sequence>MQSISILGSTGSVGQSTLRVIAQNPGGFKVVALTANENVVKMLEQCLEFQPETVVMVDGDAAKQLVAQLAKHGLQNISVEIGQQGVVAVARDTASATVMSAIVGAAGLLPTLAAVQAGKRVLIANKEPLVMTGDLFMREAVRCNATILPIDSEHNAIFQCLPEGGETRAVRKIHLTASGGPFRGRKWSELQDITPEQACAHPNWSMGQKISVDSATMMNKGLELIEAAALFSLPQSQVEIVIHPQSIIHSMVEYIDGSFLAQLGAPDMCIPIAHALAWPSRIMSGAETLNITDIARLDFHAPDMENLPCLRLARQAATAGLSAPAILNAANEVAVEAFLQGQIRFTAIAEIVDATLNNVQNRSNDTIDDVLHIDNEARGVALARLESNQF</sequence>
<dbReference type="Pfam" id="PF13288">
    <property type="entry name" value="DXPR_C"/>
    <property type="match status" value="1"/>
</dbReference>
<dbReference type="AlphaFoldDB" id="A0A395JJH7"/>
<evidence type="ECO:0000256" key="7">
    <source>
        <dbReference type="ARBA" id="ARBA00023229"/>
    </source>
</evidence>
<feature type="binding site" evidence="9">
    <location>
        <position position="10"/>
    </location>
    <ligand>
        <name>NADPH</name>
        <dbReference type="ChEBI" id="CHEBI:57783"/>
    </ligand>
</feature>
<feature type="binding site" evidence="9">
    <location>
        <position position="12"/>
    </location>
    <ligand>
        <name>NADPH</name>
        <dbReference type="ChEBI" id="CHEBI:57783"/>
    </ligand>
</feature>
<keyword evidence="9" id="KW-0460">Magnesium</keyword>
<dbReference type="RefSeq" id="WP_113953751.1">
    <property type="nucleotide sequence ID" value="NZ_QNRT01000002.1"/>
</dbReference>
<dbReference type="InParanoid" id="A0A395JJH7"/>
<feature type="binding site" evidence="9">
    <location>
        <position position="201"/>
    </location>
    <ligand>
        <name>1-deoxy-D-xylulose 5-phosphate</name>
        <dbReference type="ChEBI" id="CHEBI:57792"/>
    </ligand>
</feature>
<dbReference type="InterPro" id="IPR026877">
    <property type="entry name" value="DXPR_C"/>
</dbReference>
<dbReference type="Pfam" id="PF02670">
    <property type="entry name" value="DXP_reductoisom"/>
    <property type="match status" value="1"/>
</dbReference>
<feature type="binding site" evidence="9">
    <location>
        <position position="214"/>
    </location>
    <ligand>
        <name>1-deoxy-D-xylulose 5-phosphate</name>
        <dbReference type="ChEBI" id="CHEBI:57792"/>
    </ligand>
</feature>
<feature type="binding site" evidence="9">
    <location>
        <position position="13"/>
    </location>
    <ligand>
        <name>NADPH</name>
        <dbReference type="ChEBI" id="CHEBI:57783"/>
    </ligand>
</feature>
<evidence type="ECO:0000256" key="9">
    <source>
        <dbReference type="HAMAP-Rule" id="MF_00183"/>
    </source>
</evidence>
<protein>
    <recommendedName>
        <fullName evidence="9">1-deoxy-D-xylulose 5-phosphate reductoisomerase</fullName>
        <shortName evidence="9">DXP reductoisomerase</shortName>
        <ecNumber evidence="9">1.1.1.267</ecNumber>
    </recommendedName>
    <alternativeName>
        <fullName evidence="9">1-deoxyxylulose-5-phosphate reductoisomerase</fullName>
    </alternativeName>
    <alternativeName>
        <fullName evidence="9">2-C-methyl-D-erythritol 4-phosphate synthase</fullName>
    </alternativeName>
</protein>
<comment type="cofactor">
    <cofactor evidence="9">
        <name>Mg(2+)</name>
        <dbReference type="ChEBI" id="CHEBI:18420"/>
    </cofactor>
    <cofactor evidence="9">
        <name>Mn(2+)</name>
        <dbReference type="ChEBI" id="CHEBI:29035"/>
    </cofactor>
</comment>
<evidence type="ECO:0000313" key="14">
    <source>
        <dbReference type="Proteomes" id="UP000253083"/>
    </source>
</evidence>
<feature type="domain" description="1-deoxy-D-xylulose 5-phosphate reductoisomerase C-terminal" evidence="11">
    <location>
        <begin position="147"/>
        <end position="231"/>
    </location>
</feature>
<feature type="binding site" evidence="9">
    <location>
        <position position="125"/>
    </location>
    <ligand>
        <name>NADPH</name>
        <dbReference type="ChEBI" id="CHEBI:57783"/>
    </ligand>
</feature>
<feature type="binding site" evidence="9">
    <location>
        <position position="219"/>
    </location>
    <ligand>
        <name>1-deoxy-D-xylulose 5-phosphate</name>
        <dbReference type="ChEBI" id="CHEBI:57792"/>
    </ligand>
</feature>
<feature type="binding site" evidence="9">
    <location>
        <position position="11"/>
    </location>
    <ligand>
        <name>NADPH</name>
        <dbReference type="ChEBI" id="CHEBI:57783"/>
    </ligand>
</feature>
<dbReference type="FunFam" id="3.40.50.720:FF:000045">
    <property type="entry name" value="1-deoxy-D-xylulose 5-phosphate reductoisomerase"/>
    <property type="match status" value="1"/>
</dbReference>
<evidence type="ECO:0000259" key="11">
    <source>
        <dbReference type="Pfam" id="PF08436"/>
    </source>
</evidence>
<dbReference type="InterPro" id="IPR013512">
    <property type="entry name" value="DXP_reductoisomerase_N"/>
</dbReference>
<dbReference type="HAMAP" id="MF_00183">
    <property type="entry name" value="DXP_reductoisom"/>
    <property type="match status" value="1"/>
</dbReference>